<evidence type="ECO:0000256" key="1">
    <source>
        <dbReference type="ARBA" id="ARBA00010748"/>
    </source>
</evidence>
<dbReference type="NCBIfam" id="TIGR00100">
    <property type="entry name" value="hypA"/>
    <property type="match status" value="1"/>
</dbReference>
<dbReference type="HAMAP" id="MF_00213">
    <property type="entry name" value="HypA_HybF"/>
    <property type="match status" value="1"/>
</dbReference>
<dbReference type="NCBIfam" id="NF001839">
    <property type="entry name" value="PRK00564.1"/>
    <property type="match status" value="1"/>
</dbReference>
<comment type="function">
    <text evidence="5">Involved in the maturation of [NiFe] hydrogenases. Required for nickel insertion into the metal center of the hydrogenase.</text>
</comment>
<dbReference type="InterPro" id="IPR020538">
    <property type="entry name" value="Hydgase_Ni_incorp_HypA/HybF_CS"/>
</dbReference>
<organism evidence="6 7">
    <name type="scientific">Helicobacter mastomyrinus</name>
    <dbReference type="NCBI Taxonomy" id="287948"/>
    <lineage>
        <taxon>Bacteria</taxon>
        <taxon>Pseudomonadati</taxon>
        <taxon>Campylobacterota</taxon>
        <taxon>Epsilonproteobacteria</taxon>
        <taxon>Campylobacterales</taxon>
        <taxon>Helicobacteraceae</taxon>
        <taxon>Helicobacter</taxon>
    </lineage>
</organism>
<dbReference type="Proteomes" id="UP001434737">
    <property type="component" value="Chromosome"/>
</dbReference>
<dbReference type="RefSeq" id="WP_295701743.1">
    <property type="nucleotide sequence ID" value="NZ_CP145316.1"/>
</dbReference>
<dbReference type="PANTHER" id="PTHR34535">
    <property type="entry name" value="HYDROGENASE MATURATION FACTOR HYPA"/>
    <property type="match status" value="1"/>
</dbReference>
<evidence type="ECO:0000313" key="7">
    <source>
        <dbReference type="Proteomes" id="UP001434737"/>
    </source>
</evidence>
<gene>
    <name evidence="5 6" type="primary">hypA</name>
    <name evidence="6" type="ORF">V3I05_03100</name>
</gene>
<comment type="similarity">
    <text evidence="1 5">Belongs to the HypA/HybF family.</text>
</comment>
<keyword evidence="2 5" id="KW-0533">Nickel</keyword>
<feature type="binding site" evidence="5">
    <location>
        <position position="2"/>
    </location>
    <ligand>
        <name>Ni(2+)</name>
        <dbReference type="ChEBI" id="CHEBI:49786"/>
    </ligand>
</feature>
<evidence type="ECO:0000256" key="4">
    <source>
        <dbReference type="ARBA" id="ARBA00022833"/>
    </source>
</evidence>
<sequence length="118" mass="13147">MHEYSIVASLIEMCESNAKAYNATSIAKVRIAIGERSGVDSALIKSAFETFRTQSSICEKAELEIAYQPIVLHCQNCDYDFNGENYTYSTCPMCQSQQVIITQGKELHLLSLELDVPS</sequence>
<feature type="binding site" evidence="5">
    <location>
        <position position="74"/>
    </location>
    <ligand>
        <name>Zn(2+)</name>
        <dbReference type="ChEBI" id="CHEBI:29105"/>
    </ligand>
</feature>
<keyword evidence="7" id="KW-1185">Reference proteome</keyword>
<protein>
    <recommendedName>
        <fullName evidence="5">Hydrogenase maturation factor HypA</fullName>
    </recommendedName>
</protein>
<dbReference type="EMBL" id="CP145316">
    <property type="protein sequence ID" value="XAM18680.1"/>
    <property type="molecule type" value="Genomic_DNA"/>
</dbReference>
<dbReference type="PIRSF" id="PIRSF004761">
    <property type="entry name" value="Hydrgn_mat_HypA"/>
    <property type="match status" value="1"/>
</dbReference>
<evidence type="ECO:0000256" key="3">
    <source>
        <dbReference type="ARBA" id="ARBA00022723"/>
    </source>
</evidence>
<dbReference type="Gene3D" id="3.30.2320.80">
    <property type="match status" value="1"/>
</dbReference>
<dbReference type="PROSITE" id="PS01249">
    <property type="entry name" value="HYPA"/>
    <property type="match status" value="1"/>
</dbReference>
<dbReference type="InterPro" id="IPR000688">
    <property type="entry name" value="HypA/HybF"/>
</dbReference>
<dbReference type="Pfam" id="PF01155">
    <property type="entry name" value="HypA"/>
    <property type="match status" value="1"/>
</dbReference>
<keyword evidence="3 5" id="KW-0479">Metal-binding</keyword>
<dbReference type="PANTHER" id="PTHR34535:SF3">
    <property type="entry name" value="HYDROGENASE MATURATION FACTOR HYPA"/>
    <property type="match status" value="1"/>
</dbReference>
<feature type="binding site" evidence="5">
    <location>
        <position position="91"/>
    </location>
    <ligand>
        <name>Zn(2+)</name>
        <dbReference type="ChEBI" id="CHEBI:29105"/>
    </ligand>
</feature>
<evidence type="ECO:0000313" key="6">
    <source>
        <dbReference type="EMBL" id="XAM18680.1"/>
    </source>
</evidence>
<evidence type="ECO:0000256" key="2">
    <source>
        <dbReference type="ARBA" id="ARBA00022596"/>
    </source>
</evidence>
<feature type="binding site" evidence="5">
    <location>
        <position position="94"/>
    </location>
    <ligand>
        <name>Zn(2+)</name>
        <dbReference type="ChEBI" id="CHEBI:29105"/>
    </ligand>
</feature>
<evidence type="ECO:0000256" key="5">
    <source>
        <dbReference type="HAMAP-Rule" id="MF_00213"/>
    </source>
</evidence>
<name>A0ABZ3F8J3_9HELI</name>
<feature type="binding site" evidence="5">
    <location>
        <position position="77"/>
    </location>
    <ligand>
        <name>Zn(2+)</name>
        <dbReference type="ChEBI" id="CHEBI:29105"/>
    </ligand>
</feature>
<accession>A0ABZ3F8J3</accession>
<reference evidence="6 7" key="1">
    <citation type="submission" date="2024-02" db="EMBL/GenBank/DDBJ databases">
        <title>Genome and pathogenicity analysis of Helicobacter mastomyrinus isolated from mice.</title>
        <authorList>
            <person name="Zhu L."/>
        </authorList>
    </citation>
    <scope>NUCLEOTIDE SEQUENCE [LARGE SCALE GENOMIC DNA]</scope>
    <source>
        <strain evidence="6 7">Hm-17</strain>
    </source>
</reference>
<keyword evidence="4 5" id="KW-0862">Zinc</keyword>
<proteinExistence type="inferred from homology"/>